<dbReference type="AlphaFoldDB" id="A0A3E0U4W9"/>
<reference evidence="11" key="1">
    <citation type="submission" date="2018-08" db="EMBL/GenBank/DDBJ databases">
        <title>Thalassotalea euphylliae genome.</title>
        <authorList>
            <person name="Summers S."/>
            <person name="Rice S.A."/>
            <person name="Freckelton M.L."/>
            <person name="Nedved B.T."/>
            <person name="Hadfield M.G."/>
        </authorList>
    </citation>
    <scope>NUCLEOTIDE SEQUENCE [LARGE SCALE GENOMIC DNA]</scope>
    <source>
        <strain evidence="11">H3</strain>
    </source>
</reference>
<dbReference type="GO" id="GO:0019281">
    <property type="term" value="P:L-methionine biosynthetic process from homoserine via O-succinyl-L-homoserine and cystathionine"/>
    <property type="evidence" value="ECO:0007669"/>
    <property type="project" value="InterPro"/>
</dbReference>
<name>A0A3E0U4W9_9GAMM</name>
<feature type="binding site" evidence="8">
    <location>
        <position position="249"/>
    </location>
    <ligand>
        <name>substrate</name>
    </ligand>
</feature>
<dbReference type="CDD" id="cd03131">
    <property type="entry name" value="GATase1_HTS"/>
    <property type="match status" value="1"/>
</dbReference>
<dbReference type="PANTHER" id="PTHR20919">
    <property type="entry name" value="HOMOSERINE O-SUCCINYLTRANSFERASE"/>
    <property type="match status" value="1"/>
</dbReference>
<sequence length="321" mass="37040">MPIKIPDQLPALKILGNEDIFVMSEHRAANQDIRPMEMAILNLMPNKIETEVQILRMLSNTPLQINVDLVRIHANPSKNTPTSHLESFYRLFDDVKHKQYDGMIVTGAPLGLMNYKEVSYWNKIQEVFDWAQNNVVSTMYLCWAAHAALYHHYGLERQLRDAKLSGVYRHDKLRPHEKLTRGFDDEFWVPHSRYGEVLPEDYQSVESLNILAQSAEAGVYLSASEDKRQVFVTGHPEYDPTTLDDEYRRDLAADLSDGLTPAIPVNYYRDNNPDSALEKPPASKWRSHGSLLFNNWINYYVYQITPYQLDAEHIQTSITGE</sequence>
<keyword evidence="3 8" id="KW-0028">Amino-acid biosynthesis</keyword>
<evidence type="ECO:0000256" key="5">
    <source>
        <dbReference type="ARBA" id="ARBA00023315"/>
    </source>
</evidence>
<feature type="binding site" evidence="8">
    <location>
        <position position="163"/>
    </location>
    <ligand>
        <name>substrate</name>
    </ligand>
</feature>
<protein>
    <recommendedName>
        <fullName evidence="8">Homoserine O-succinyltransferase</fullName>
        <shortName evidence="8">HST</shortName>
        <ecNumber evidence="8">2.3.1.46</ecNumber>
    </recommendedName>
    <alternativeName>
        <fullName evidence="8">Homoserine transsuccinylase</fullName>
        <shortName evidence="8">HTS</shortName>
    </alternativeName>
</protein>
<feature type="site" description="Important for substrate specificity" evidence="8">
    <location>
        <position position="192"/>
    </location>
</feature>
<accession>A0A3E0U4W9</accession>
<dbReference type="SUPFAM" id="SSF52317">
    <property type="entry name" value="Class I glutamine amidotransferase-like"/>
    <property type="match status" value="1"/>
</dbReference>
<keyword evidence="11" id="KW-1185">Reference proteome</keyword>
<dbReference type="InterPro" id="IPR005697">
    <property type="entry name" value="HST_MetA"/>
</dbReference>
<evidence type="ECO:0000313" key="10">
    <source>
        <dbReference type="EMBL" id="REL31839.1"/>
    </source>
</evidence>
<dbReference type="EMBL" id="QUOT01000001">
    <property type="protein sequence ID" value="REL31839.1"/>
    <property type="molecule type" value="Genomic_DNA"/>
</dbReference>
<dbReference type="GO" id="GO:0004414">
    <property type="term" value="F:homoserine O-acetyltransferase activity"/>
    <property type="evidence" value="ECO:0007669"/>
    <property type="project" value="UniProtKB-UniRule"/>
</dbReference>
<evidence type="ECO:0000256" key="2">
    <source>
        <dbReference type="ARBA" id="ARBA00022490"/>
    </source>
</evidence>
<comment type="caution">
    <text evidence="10">The sequence shown here is derived from an EMBL/GenBank/DDBJ whole genome shotgun (WGS) entry which is preliminary data.</text>
</comment>
<feature type="active site" description="Acyl-thioester intermediate" evidence="8 9">
    <location>
        <position position="142"/>
    </location>
</feature>
<evidence type="ECO:0000256" key="1">
    <source>
        <dbReference type="ARBA" id="ARBA00004496"/>
    </source>
</evidence>
<dbReference type="FunFam" id="3.40.50.880:FF:000004">
    <property type="entry name" value="Homoserine O-succinyltransferase"/>
    <property type="match status" value="1"/>
</dbReference>
<comment type="pathway">
    <text evidence="8">Amino-acid biosynthesis; L-methionine biosynthesis via de novo pathway; O-succinyl-L-homoserine from L-homoserine: step 1/1.</text>
</comment>
<dbReference type="RefSeq" id="WP_116016982.1">
    <property type="nucleotide sequence ID" value="NZ_QUOT01000001.1"/>
</dbReference>
<evidence type="ECO:0000256" key="4">
    <source>
        <dbReference type="ARBA" id="ARBA00022679"/>
    </source>
</evidence>
<dbReference type="UniPathway" id="UPA00051">
    <property type="reaction ID" value="UER00075"/>
</dbReference>
<feature type="binding site" evidence="8">
    <location>
        <position position="192"/>
    </location>
    <ligand>
        <name>substrate</name>
    </ligand>
</feature>
<feature type="active site" evidence="8">
    <location>
        <position position="237"/>
    </location>
</feature>
<dbReference type="HAMAP" id="MF_00295">
    <property type="entry name" value="MetA_acyltransf"/>
    <property type="match status" value="1"/>
</dbReference>
<keyword evidence="4 8" id="KW-0808">Transferase</keyword>
<comment type="function">
    <text evidence="7 8">Transfers a succinyl group from succinyl-CoA to L-homoserine, forming succinyl-L-homoserine.</text>
</comment>
<feature type="site" description="Important for acyl-CoA specificity" evidence="8">
    <location>
        <position position="111"/>
    </location>
</feature>
<dbReference type="Pfam" id="PF04204">
    <property type="entry name" value="HTS"/>
    <property type="match status" value="1"/>
</dbReference>
<dbReference type="InterPro" id="IPR033752">
    <property type="entry name" value="MetA_family"/>
</dbReference>
<proteinExistence type="inferred from homology"/>
<gene>
    <name evidence="8" type="primary">metAS</name>
    <name evidence="10" type="ORF">DXX94_14555</name>
</gene>
<dbReference type="InterPro" id="IPR029062">
    <property type="entry name" value="Class_I_gatase-like"/>
</dbReference>
<dbReference type="Gene3D" id="3.40.50.880">
    <property type="match status" value="1"/>
</dbReference>
<dbReference type="Proteomes" id="UP000256899">
    <property type="component" value="Unassembled WGS sequence"/>
</dbReference>
<dbReference type="PIRSF" id="PIRSF000450">
    <property type="entry name" value="H_ser_succinyltr"/>
    <property type="match status" value="1"/>
</dbReference>
<evidence type="ECO:0000256" key="9">
    <source>
        <dbReference type="PIRSR" id="PIRSR000450-1"/>
    </source>
</evidence>
<comment type="similarity">
    <text evidence="8">Belongs to the MetA family.</text>
</comment>
<feature type="active site" description="Proton acceptor" evidence="8">
    <location>
        <position position="235"/>
    </location>
</feature>
<dbReference type="PANTHER" id="PTHR20919:SF0">
    <property type="entry name" value="HOMOSERINE O-SUCCINYLTRANSFERASE"/>
    <property type="match status" value="1"/>
</dbReference>
<keyword evidence="8" id="KW-0486">Methionine biosynthesis</keyword>
<keyword evidence="2 8" id="KW-0963">Cytoplasm</keyword>
<organism evidence="10 11">
    <name type="scientific">Thalassotalea euphylliae</name>
    <dbReference type="NCBI Taxonomy" id="1655234"/>
    <lineage>
        <taxon>Bacteria</taxon>
        <taxon>Pseudomonadati</taxon>
        <taxon>Pseudomonadota</taxon>
        <taxon>Gammaproteobacteria</taxon>
        <taxon>Alteromonadales</taxon>
        <taxon>Colwelliaceae</taxon>
        <taxon>Thalassotalea</taxon>
    </lineage>
</organism>
<dbReference type="GO" id="GO:0005737">
    <property type="term" value="C:cytoplasm"/>
    <property type="evidence" value="ECO:0007669"/>
    <property type="project" value="UniProtKB-SubCell"/>
</dbReference>
<comment type="catalytic activity">
    <reaction evidence="6 8">
        <text>L-homoserine + succinyl-CoA = O-succinyl-L-homoserine + CoA</text>
        <dbReference type="Rhea" id="RHEA:22008"/>
        <dbReference type="ChEBI" id="CHEBI:57287"/>
        <dbReference type="ChEBI" id="CHEBI:57292"/>
        <dbReference type="ChEBI" id="CHEBI:57476"/>
        <dbReference type="ChEBI" id="CHEBI:57661"/>
        <dbReference type="EC" id="2.3.1.46"/>
    </reaction>
</comment>
<evidence type="ECO:0000313" key="11">
    <source>
        <dbReference type="Proteomes" id="UP000256899"/>
    </source>
</evidence>
<evidence type="ECO:0000256" key="8">
    <source>
        <dbReference type="HAMAP-Rule" id="MF_00295"/>
    </source>
</evidence>
<evidence type="ECO:0000256" key="3">
    <source>
        <dbReference type="ARBA" id="ARBA00022605"/>
    </source>
</evidence>
<comment type="caution">
    <text evidence="8">Lacks conserved residue(s) required for the propagation of feature annotation.</text>
</comment>
<evidence type="ECO:0000256" key="6">
    <source>
        <dbReference type="ARBA" id="ARBA00051253"/>
    </source>
</evidence>
<dbReference type="GO" id="GO:0008899">
    <property type="term" value="F:homoserine O-succinyltransferase activity"/>
    <property type="evidence" value="ECO:0007669"/>
    <property type="project" value="UniProtKB-EC"/>
</dbReference>
<dbReference type="EC" id="2.3.1.46" evidence="8"/>
<evidence type="ECO:0000256" key="7">
    <source>
        <dbReference type="ARBA" id="ARBA00053298"/>
    </source>
</evidence>
<keyword evidence="5 8" id="KW-0012">Acyltransferase</keyword>
<dbReference type="NCBIfam" id="TIGR01001">
    <property type="entry name" value="metA"/>
    <property type="match status" value="1"/>
</dbReference>
<comment type="subcellular location">
    <subcellularLocation>
        <location evidence="1 8">Cytoplasm</location>
    </subcellularLocation>
</comment>